<dbReference type="InterPro" id="IPR037294">
    <property type="entry name" value="ABC_BtuC-like"/>
</dbReference>
<accession>A0A285PGE2</accession>
<dbReference type="PANTHER" id="PTHR30472:SF19">
    <property type="entry name" value="PETROBACTIN IMPORT SYSTEM PERMEASE PROTEIN YCLO"/>
    <property type="match status" value="1"/>
</dbReference>
<dbReference type="SUPFAM" id="SSF81345">
    <property type="entry name" value="ABC transporter involved in vitamin B12 uptake, BtuC"/>
    <property type="match status" value="1"/>
</dbReference>
<name>A0A285PGE2_9HYPH</name>
<dbReference type="AlphaFoldDB" id="A0A285PGE2"/>
<evidence type="ECO:0000313" key="10">
    <source>
        <dbReference type="Proteomes" id="UP000219439"/>
    </source>
</evidence>
<evidence type="ECO:0000256" key="5">
    <source>
        <dbReference type="ARBA" id="ARBA00022692"/>
    </source>
</evidence>
<keyword evidence="6 8" id="KW-1133">Transmembrane helix</keyword>
<keyword evidence="10" id="KW-1185">Reference proteome</keyword>
<dbReference type="GO" id="GO:0022857">
    <property type="term" value="F:transmembrane transporter activity"/>
    <property type="evidence" value="ECO:0007669"/>
    <property type="project" value="InterPro"/>
</dbReference>
<gene>
    <name evidence="9" type="ORF">SAMN06265368_3466</name>
</gene>
<keyword evidence="4" id="KW-1003">Cell membrane</keyword>
<dbReference type="RefSeq" id="WP_097154713.1">
    <property type="nucleotide sequence ID" value="NZ_OBEL01000004.1"/>
</dbReference>
<dbReference type="OrthoDB" id="9796260at2"/>
<evidence type="ECO:0000256" key="7">
    <source>
        <dbReference type="ARBA" id="ARBA00023136"/>
    </source>
</evidence>
<dbReference type="Pfam" id="PF01032">
    <property type="entry name" value="FecCD"/>
    <property type="match status" value="1"/>
</dbReference>
<sequence>MLTRRMSCLVGLYLLSCLAFLTINSRGNWDFILQFRGTKVLGITLVATAISVATLLFQTLSRNRILTPSIMGFDALYVLLQTLMIFVLGGFGFASLPQEIPLFLSFIIMMLTSLALFGTLLGNSSQVSGDDLHRLLLTGIIFGVLFRSITSFMQRVIDPNDFVIAATSSVANFSHINSDLLMISSLLTVGALAAAWHYRHQLDVMALGKEVAINLGVPYKRRLYTILIIIACLVSISTALVGPIAFFGLLVSNLTYQLLPTHRHAILLPAASLMSACVLIGGQVVLEQVLNYSTPLVVVVEFLGGLTFLLLILRGAAR</sequence>
<dbReference type="Gene3D" id="1.10.3470.10">
    <property type="entry name" value="ABC transporter involved in vitamin B12 uptake, BtuC"/>
    <property type="match status" value="1"/>
</dbReference>
<dbReference type="GO" id="GO:0033214">
    <property type="term" value="P:siderophore-iron import into cell"/>
    <property type="evidence" value="ECO:0007669"/>
    <property type="project" value="TreeGrafter"/>
</dbReference>
<dbReference type="GO" id="GO:0005886">
    <property type="term" value="C:plasma membrane"/>
    <property type="evidence" value="ECO:0007669"/>
    <property type="project" value="UniProtKB-SubCell"/>
</dbReference>
<feature type="transmembrane region" description="Helical" evidence="8">
    <location>
        <begin position="100"/>
        <end position="123"/>
    </location>
</feature>
<evidence type="ECO:0000256" key="1">
    <source>
        <dbReference type="ARBA" id="ARBA00004651"/>
    </source>
</evidence>
<keyword evidence="3" id="KW-0813">Transport</keyword>
<evidence type="ECO:0000256" key="2">
    <source>
        <dbReference type="ARBA" id="ARBA00007935"/>
    </source>
</evidence>
<keyword evidence="7 8" id="KW-0472">Membrane</keyword>
<evidence type="ECO:0000313" key="9">
    <source>
        <dbReference type="EMBL" id="SNZ20363.1"/>
    </source>
</evidence>
<evidence type="ECO:0000256" key="4">
    <source>
        <dbReference type="ARBA" id="ARBA00022475"/>
    </source>
</evidence>
<dbReference type="Proteomes" id="UP000219439">
    <property type="component" value="Unassembled WGS sequence"/>
</dbReference>
<evidence type="ECO:0000256" key="3">
    <source>
        <dbReference type="ARBA" id="ARBA00022448"/>
    </source>
</evidence>
<evidence type="ECO:0000256" key="6">
    <source>
        <dbReference type="ARBA" id="ARBA00022989"/>
    </source>
</evidence>
<feature type="transmembrane region" description="Helical" evidence="8">
    <location>
        <begin position="41"/>
        <end position="60"/>
    </location>
</feature>
<feature type="transmembrane region" description="Helical" evidence="8">
    <location>
        <begin position="72"/>
        <end position="94"/>
    </location>
</feature>
<dbReference type="EMBL" id="OBEL01000004">
    <property type="protein sequence ID" value="SNZ20363.1"/>
    <property type="molecule type" value="Genomic_DNA"/>
</dbReference>
<comment type="subcellular location">
    <subcellularLocation>
        <location evidence="1">Cell membrane</location>
        <topology evidence="1">Multi-pass membrane protein</topology>
    </subcellularLocation>
</comment>
<feature type="transmembrane region" description="Helical" evidence="8">
    <location>
        <begin position="223"/>
        <end position="254"/>
    </location>
</feature>
<comment type="similarity">
    <text evidence="2">Belongs to the binding-protein-dependent transport system permease family. FecCD subfamily.</text>
</comment>
<proteinExistence type="inferred from homology"/>
<organism evidence="9 10">
    <name type="scientific">Cohaesibacter gelatinilyticus</name>
    <dbReference type="NCBI Taxonomy" id="372072"/>
    <lineage>
        <taxon>Bacteria</taxon>
        <taxon>Pseudomonadati</taxon>
        <taxon>Pseudomonadota</taxon>
        <taxon>Alphaproteobacteria</taxon>
        <taxon>Hyphomicrobiales</taxon>
        <taxon>Cohaesibacteraceae</taxon>
    </lineage>
</organism>
<keyword evidence="5 8" id="KW-0812">Transmembrane</keyword>
<reference evidence="9 10" key="1">
    <citation type="submission" date="2017-09" db="EMBL/GenBank/DDBJ databases">
        <authorList>
            <person name="Ehlers B."/>
            <person name="Leendertz F.H."/>
        </authorList>
    </citation>
    <scope>NUCLEOTIDE SEQUENCE [LARGE SCALE GENOMIC DNA]</scope>
    <source>
        <strain evidence="9 10">DSM 18289</strain>
    </source>
</reference>
<protein>
    <submittedName>
        <fullName evidence="9">Iron complex transport system permease protein</fullName>
    </submittedName>
</protein>
<feature type="transmembrane region" description="Helical" evidence="8">
    <location>
        <begin position="292"/>
        <end position="313"/>
    </location>
</feature>
<feature type="transmembrane region" description="Helical" evidence="8">
    <location>
        <begin position="135"/>
        <end position="153"/>
    </location>
</feature>
<dbReference type="PANTHER" id="PTHR30472">
    <property type="entry name" value="FERRIC ENTEROBACTIN TRANSPORT SYSTEM PERMEASE PROTEIN"/>
    <property type="match status" value="1"/>
</dbReference>
<feature type="transmembrane region" description="Helical" evidence="8">
    <location>
        <begin position="266"/>
        <end position="286"/>
    </location>
</feature>
<dbReference type="InterPro" id="IPR000522">
    <property type="entry name" value="ABC_transptr_permease_BtuC"/>
</dbReference>
<evidence type="ECO:0000256" key="8">
    <source>
        <dbReference type="SAM" id="Phobius"/>
    </source>
</evidence>